<dbReference type="PANTHER" id="PTHR21162:SF0">
    <property type="entry name" value="P53 AND DNA DAMAGE-REGULATED PROTEIN 1"/>
    <property type="match status" value="1"/>
</dbReference>
<dbReference type="PANTHER" id="PTHR21162">
    <property type="entry name" value="P53 AND DNA DAMAGE-REGULATED PROTEIN"/>
    <property type="match status" value="1"/>
</dbReference>
<keyword evidence="3" id="KW-0143">Chaperone</keyword>
<keyword evidence="5" id="KW-1185">Reference proteome</keyword>
<proteinExistence type="predicted"/>
<feature type="non-terminal residue" evidence="4">
    <location>
        <position position="1"/>
    </location>
</feature>
<gene>
    <name evidence="4" type="ORF">GDO78_018745</name>
</gene>
<reference evidence="4" key="1">
    <citation type="thesis" date="2020" institute="ProQuest LLC" country="789 East Eisenhower Parkway, Ann Arbor, MI, USA">
        <title>Comparative Genomics and Chromosome Evolution.</title>
        <authorList>
            <person name="Mudd A.B."/>
        </authorList>
    </citation>
    <scope>NUCLEOTIDE SEQUENCE</scope>
    <source>
        <strain evidence="4">HN-11 Male</strain>
        <tissue evidence="4">Kidney and liver</tissue>
    </source>
</reference>
<comment type="subcellular location">
    <subcellularLocation>
        <location evidence="1">Cytoplasm</location>
    </subcellularLocation>
</comment>
<dbReference type="InterPro" id="IPR030482">
    <property type="entry name" value="PDRG1"/>
</dbReference>
<protein>
    <submittedName>
        <fullName evidence="4">Uncharacterized protein</fullName>
    </submittedName>
</protein>
<evidence type="ECO:0000313" key="4">
    <source>
        <dbReference type="EMBL" id="KAG9460919.1"/>
    </source>
</evidence>
<evidence type="ECO:0000256" key="2">
    <source>
        <dbReference type="ARBA" id="ARBA00022490"/>
    </source>
</evidence>
<dbReference type="CDD" id="cd22860">
    <property type="entry name" value="PDRG1"/>
    <property type="match status" value="1"/>
</dbReference>
<organism evidence="4 5">
    <name type="scientific">Eleutherodactylus coqui</name>
    <name type="common">Puerto Rican coqui</name>
    <dbReference type="NCBI Taxonomy" id="57060"/>
    <lineage>
        <taxon>Eukaryota</taxon>
        <taxon>Metazoa</taxon>
        <taxon>Chordata</taxon>
        <taxon>Craniata</taxon>
        <taxon>Vertebrata</taxon>
        <taxon>Euteleostomi</taxon>
        <taxon>Amphibia</taxon>
        <taxon>Batrachia</taxon>
        <taxon>Anura</taxon>
        <taxon>Neobatrachia</taxon>
        <taxon>Hyloidea</taxon>
        <taxon>Eleutherodactylidae</taxon>
        <taxon>Eleutherodactylinae</taxon>
        <taxon>Eleutherodactylus</taxon>
        <taxon>Eleutherodactylus</taxon>
    </lineage>
</organism>
<dbReference type="Proteomes" id="UP000770717">
    <property type="component" value="Unassembled WGS sequence"/>
</dbReference>
<evidence type="ECO:0000256" key="1">
    <source>
        <dbReference type="ARBA" id="ARBA00004496"/>
    </source>
</evidence>
<evidence type="ECO:0000256" key="3">
    <source>
        <dbReference type="ARBA" id="ARBA00023186"/>
    </source>
</evidence>
<accession>A0A8J6B0N1</accession>
<dbReference type="GO" id="GO:0005737">
    <property type="term" value="C:cytoplasm"/>
    <property type="evidence" value="ECO:0007669"/>
    <property type="project" value="UniProtKB-SubCell"/>
</dbReference>
<dbReference type="AlphaFoldDB" id="A0A8J6B0N1"/>
<comment type="caution">
    <text evidence="4">The sequence shown here is derived from an EMBL/GenBank/DDBJ whole genome shotgun (WGS) entry which is preliminary data.</text>
</comment>
<evidence type="ECO:0000313" key="5">
    <source>
        <dbReference type="Proteomes" id="UP000770717"/>
    </source>
</evidence>
<dbReference type="OrthoDB" id="20282at2759"/>
<dbReference type="EMBL" id="WNTK01033255">
    <property type="protein sequence ID" value="KAG9460919.1"/>
    <property type="molecule type" value="Genomic_DNA"/>
</dbReference>
<sequence>IVDLDSKRNQNREALRALGRDPQAGPVTVCFGNMFINLPKHKTQEMIERGECCTTTGLMADHWFWRVMPLLVSQIRNSWTPKSTIFARS</sequence>
<keyword evidence="2" id="KW-0963">Cytoplasm</keyword>
<name>A0A8J6B0N1_ELECQ</name>